<gene>
    <name evidence="4" type="ordered locus">Tneu_0416</name>
</gene>
<keyword evidence="5" id="KW-1185">Reference proteome</keyword>
<organism evidence="4 5">
    <name type="scientific">Pyrobaculum neutrophilum (strain DSM 2338 / JCM 9278 / NBRC 100436 / V24Sta)</name>
    <name type="common">Thermoproteus neutrophilus</name>
    <dbReference type="NCBI Taxonomy" id="444157"/>
    <lineage>
        <taxon>Archaea</taxon>
        <taxon>Thermoproteota</taxon>
        <taxon>Thermoprotei</taxon>
        <taxon>Thermoproteales</taxon>
        <taxon>Thermoproteaceae</taxon>
        <taxon>Pyrobaculum</taxon>
    </lineage>
</organism>
<dbReference type="InterPro" id="IPR046342">
    <property type="entry name" value="CBS_dom_sf"/>
</dbReference>
<dbReference type="KEGG" id="tne:Tneu_0416"/>
<dbReference type="Proteomes" id="UP000001694">
    <property type="component" value="Chromosome"/>
</dbReference>
<dbReference type="AlphaFoldDB" id="B1YBY0"/>
<reference evidence="4" key="1">
    <citation type="submission" date="2008-03" db="EMBL/GenBank/DDBJ databases">
        <title>Complete sequence of Thermoproteus neutrophilus V24Sta.</title>
        <authorList>
            <consortium name="US DOE Joint Genome Institute"/>
            <person name="Copeland A."/>
            <person name="Lucas S."/>
            <person name="Lapidus A."/>
            <person name="Glavina del Rio T."/>
            <person name="Dalin E."/>
            <person name="Tice H."/>
            <person name="Bruce D."/>
            <person name="Goodwin L."/>
            <person name="Pitluck S."/>
            <person name="Sims D."/>
            <person name="Brettin T."/>
            <person name="Detter J.C."/>
            <person name="Han C."/>
            <person name="Kuske C.R."/>
            <person name="Schmutz J."/>
            <person name="Larimer F."/>
            <person name="Land M."/>
            <person name="Hauser L."/>
            <person name="Kyrpides N."/>
            <person name="Mikhailova N."/>
            <person name="Biddle J.F."/>
            <person name="Zhang Z."/>
            <person name="Fitz-Gibbon S.T."/>
            <person name="Lowe T.M."/>
            <person name="Saltikov C."/>
            <person name="House C.H."/>
            <person name="Richardson P."/>
        </authorList>
    </citation>
    <scope>NUCLEOTIDE SEQUENCE [LARGE SCALE GENOMIC DNA]</scope>
    <source>
        <strain evidence="4">V24Sta</strain>
    </source>
</reference>
<dbReference type="HOGENOM" id="CLU_040681_12_1_2"/>
<evidence type="ECO:0000256" key="1">
    <source>
        <dbReference type="ARBA" id="ARBA00023122"/>
    </source>
</evidence>
<feature type="domain" description="CBS" evidence="3">
    <location>
        <begin position="12"/>
        <end position="70"/>
    </location>
</feature>
<dbReference type="EMBL" id="CP001014">
    <property type="protein sequence ID" value="ACB39364.1"/>
    <property type="molecule type" value="Genomic_DNA"/>
</dbReference>
<evidence type="ECO:0000259" key="3">
    <source>
        <dbReference type="PROSITE" id="PS51371"/>
    </source>
</evidence>
<accession>B1YBY0</accession>
<evidence type="ECO:0000313" key="5">
    <source>
        <dbReference type="Proteomes" id="UP000001694"/>
    </source>
</evidence>
<dbReference type="OrthoDB" id="65817at2157"/>
<evidence type="ECO:0000256" key="2">
    <source>
        <dbReference type="PROSITE-ProRule" id="PRU00703"/>
    </source>
</evidence>
<dbReference type="InterPro" id="IPR051257">
    <property type="entry name" value="Diverse_CBS-Domain"/>
</dbReference>
<proteinExistence type="predicted"/>
<protein>
    <submittedName>
        <fullName evidence="4">Signal-transduction protein with CBS domains</fullName>
    </submittedName>
</protein>
<name>B1YBY0_PYRNV</name>
<dbReference type="STRING" id="444157.Tneu_0416"/>
<dbReference type="PANTHER" id="PTHR43080:SF2">
    <property type="entry name" value="CBS DOMAIN-CONTAINING PROTEIN"/>
    <property type="match status" value="1"/>
</dbReference>
<dbReference type="RefSeq" id="WP_012349784.1">
    <property type="nucleotide sequence ID" value="NC_010525.1"/>
</dbReference>
<dbReference type="PROSITE" id="PS51371">
    <property type="entry name" value="CBS"/>
    <property type="match status" value="2"/>
</dbReference>
<dbReference type="SMART" id="SM00116">
    <property type="entry name" value="CBS"/>
    <property type="match status" value="2"/>
</dbReference>
<dbReference type="GeneID" id="6166120"/>
<sequence length="130" mass="14168">MVAAARRVADLVKKEPIVALPTETLVEVAEKLATNNIGALVVVNPQNTKKPVGIITERDVVRAISMHMPLSTPVEAFASTDLITIDEDEPVGKAAELMLKYNIRHLIVVNKFGELRGVVSIRDVLRALYG</sequence>
<keyword evidence="1 2" id="KW-0129">CBS domain</keyword>
<dbReference type="eggNOG" id="arCOG00631">
    <property type="taxonomic scope" value="Archaea"/>
</dbReference>
<evidence type="ECO:0000313" key="4">
    <source>
        <dbReference type="EMBL" id="ACB39364.1"/>
    </source>
</evidence>
<dbReference type="Pfam" id="PF00571">
    <property type="entry name" value="CBS"/>
    <property type="match status" value="2"/>
</dbReference>
<dbReference type="InterPro" id="IPR000644">
    <property type="entry name" value="CBS_dom"/>
</dbReference>
<dbReference type="SUPFAM" id="SSF54631">
    <property type="entry name" value="CBS-domain pair"/>
    <property type="match status" value="1"/>
</dbReference>
<dbReference type="Gene3D" id="3.10.580.10">
    <property type="entry name" value="CBS-domain"/>
    <property type="match status" value="1"/>
</dbReference>
<feature type="domain" description="CBS" evidence="3">
    <location>
        <begin position="78"/>
        <end position="130"/>
    </location>
</feature>
<dbReference type="PANTHER" id="PTHR43080">
    <property type="entry name" value="CBS DOMAIN-CONTAINING PROTEIN CBSX3, MITOCHONDRIAL"/>
    <property type="match status" value="1"/>
</dbReference>
<dbReference type="CDD" id="cd09836">
    <property type="entry name" value="CBS_pair_arch"/>
    <property type="match status" value="1"/>
</dbReference>